<feature type="chain" id="PRO_5044762929" evidence="1">
    <location>
        <begin position="20"/>
        <end position="79"/>
    </location>
</feature>
<sequence length="79" mass="9074">MRNHAVVLLLLSLFAVTLSRDLHKRYDNLEGDAAFLDALVRALEDAKLYHNDQVVQFPPDRKESWWLCGVNPMLGLEKP</sequence>
<name>A0ABD3XET9_SINWO</name>
<gene>
    <name evidence="2" type="ORF">ACJMK2_024763</name>
</gene>
<keyword evidence="3" id="KW-1185">Reference proteome</keyword>
<evidence type="ECO:0000313" key="3">
    <source>
        <dbReference type="Proteomes" id="UP001634394"/>
    </source>
</evidence>
<organism evidence="2 3">
    <name type="scientific">Sinanodonta woodiana</name>
    <name type="common">Chinese pond mussel</name>
    <name type="synonym">Anodonta woodiana</name>
    <dbReference type="NCBI Taxonomy" id="1069815"/>
    <lineage>
        <taxon>Eukaryota</taxon>
        <taxon>Metazoa</taxon>
        <taxon>Spiralia</taxon>
        <taxon>Lophotrochozoa</taxon>
        <taxon>Mollusca</taxon>
        <taxon>Bivalvia</taxon>
        <taxon>Autobranchia</taxon>
        <taxon>Heteroconchia</taxon>
        <taxon>Palaeoheterodonta</taxon>
        <taxon>Unionida</taxon>
        <taxon>Unionoidea</taxon>
        <taxon>Unionidae</taxon>
        <taxon>Unioninae</taxon>
        <taxon>Sinanodonta</taxon>
    </lineage>
</organism>
<dbReference type="Proteomes" id="UP001634394">
    <property type="component" value="Unassembled WGS sequence"/>
</dbReference>
<dbReference type="AlphaFoldDB" id="A0ABD3XET9"/>
<dbReference type="EMBL" id="JBJQND010000002">
    <property type="protein sequence ID" value="KAL3884637.1"/>
    <property type="molecule type" value="Genomic_DNA"/>
</dbReference>
<reference evidence="2 3" key="1">
    <citation type="submission" date="2024-11" db="EMBL/GenBank/DDBJ databases">
        <title>Chromosome-level genome assembly of the freshwater bivalve Anodonta woodiana.</title>
        <authorList>
            <person name="Chen X."/>
        </authorList>
    </citation>
    <scope>NUCLEOTIDE SEQUENCE [LARGE SCALE GENOMIC DNA]</scope>
    <source>
        <strain evidence="2">MN2024</strain>
        <tissue evidence="2">Gills</tissue>
    </source>
</reference>
<comment type="caution">
    <text evidence="2">The sequence shown here is derived from an EMBL/GenBank/DDBJ whole genome shotgun (WGS) entry which is preliminary data.</text>
</comment>
<evidence type="ECO:0000256" key="1">
    <source>
        <dbReference type="SAM" id="SignalP"/>
    </source>
</evidence>
<protein>
    <submittedName>
        <fullName evidence="2">Uncharacterized protein</fullName>
    </submittedName>
</protein>
<proteinExistence type="predicted"/>
<keyword evidence="1" id="KW-0732">Signal</keyword>
<feature type="signal peptide" evidence="1">
    <location>
        <begin position="1"/>
        <end position="19"/>
    </location>
</feature>
<accession>A0ABD3XET9</accession>
<evidence type="ECO:0000313" key="2">
    <source>
        <dbReference type="EMBL" id="KAL3884637.1"/>
    </source>
</evidence>